<accession>A0ABX0LGR6</accession>
<dbReference type="InterPro" id="IPR004603">
    <property type="entry name" value="DNA_mismatch_endonuc_vsr"/>
</dbReference>
<dbReference type="SUPFAM" id="SSF52980">
    <property type="entry name" value="Restriction endonuclease-like"/>
    <property type="match status" value="1"/>
</dbReference>
<dbReference type="NCBIfam" id="TIGR00632">
    <property type="entry name" value="vsr"/>
    <property type="match status" value="1"/>
</dbReference>
<dbReference type="EMBL" id="JAAOMA010000105">
    <property type="protein sequence ID" value="NHR08841.1"/>
    <property type="molecule type" value="Genomic_DNA"/>
</dbReference>
<keyword evidence="1 6" id="KW-0540">Nuclease</keyword>
<dbReference type="Pfam" id="PF03852">
    <property type="entry name" value="Vsr"/>
    <property type="match status" value="1"/>
</dbReference>
<name>A0ABX0LGR6_9NEIS</name>
<sequence length="139" mass="16575">MDTLTPEERSQRMARVRSVDTKPEMFVRKLIHGMGYRYRLHCRDLPGKPDLVFRSRKAIIFVHGCFWHRHEMCSLARMPKSRVEFWSAKLEGNRLRDALKIAALQASGWRILIVWECQLKLKEQLAERLRHFLDEGETR</sequence>
<evidence type="ECO:0000256" key="3">
    <source>
        <dbReference type="ARBA" id="ARBA00022763"/>
    </source>
</evidence>
<organism evidence="7 8">
    <name type="scientific">Chromobacterium fluminis</name>
    <dbReference type="NCBI Taxonomy" id="3044269"/>
    <lineage>
        <taxon>Bacteria</taxon>
        <taxon>Pseudomonadati</taxon>
        <taxon>Pseudomonadota</taxon>
        <taxon>Betaproteobacteria</taxon>
        <taxon>Neisseriales</taxon>
        <taxon>Chromobacteriaceae</taxon>
        <taxon>Chromobacterium</taxon>
    </lineage>
</organism>
<comment type="function">
    <text evidence="6">May nick specific sequences that contain T:G mispairs resulting from m5C-deamination.</text>
</comment>
<dbReference type="Proteomes" id="UP001515641">
    <property type="component" value="Unassembled WGS sequence"/>
</dbReference>
<evidence type="ECO:0000313" key="8">
    <source>
        <dbReference type="Proteomes" id="UP001515641"/>
    </source>
</evidence>
<keyword evidence="8" id="KW-1185">Reference proteome</keyword>
<evidence type="ECO:0000256" key="5">
    <source>
        <dbReference type="ARBA" id="ARBA00023204"/>
    </source>
</evidence>
<dbReference type="GO" id="GO:0004519">
    <property type="term" value="F:endonuclease activity"/>
    <property type="evidence" value="ECO:0007669"/>
    <property type="project" value="UniProtKB-KW"/>
</dbReference>
<dbReference type="EC" id="3.1.-.-" evidence="6"/>
<evidence type="ECO:0000313" key="7">
    <source>
        <dbReference type="EMBL" id="NHR08841.1"/>
    </source>
</evidence>
<evidence type="ECO:0000256" key="2">
    <source>
        <dbReference type="ARBA" id="ARBA00022759"/>
    </source>
</evidence>
<dbReference type="CDD" id="cd00221">
    <property type="entry name" value="Vsr"/>
    <property type="match status" value="1"/>
</dbReference>
<dbReference type="PIRSF" id="PIRSF018267">
    <property type="entry name" value="VSR_endonuc"/>
    <property type="match status" value="1"/>
</dbReference>
<dbReference type="InterPro" id="IPR011335">
    <property type="entry name" value="Restrct_endonuc-II-like"/>
</dbReference>
<comment type="caution">
    <text evidence="7">The sequence shown here is derived from an EMBL/GenBank/DDBJ whole genome shotgun (WGS) entry which is preliminary data.</text>
</comment>
<reference evidence="7 8" key="1">
    <citation type="submission" date="2020-03" db="EMBL/GenBank/DDBJ databases">
        <title>Draft genome sequence of environmentally isolated cultures.</title>
        <authorList>
            <person name="Wilson H.S."/>
            <person name="De Leon M.E."/>
        </authorList>
    </citation>
    <scope>NUCLEOTIDE SEQUENCE [LARGE SCALE GENOMIC DNA]</scope>
    <source>
        <strain evidence="7 8">HSC-31F16</strain>
    </source>
</reference>
<dbReference type="Gene3D" id="3.40.960.10">
    <property type="entry name" value="VSR Endonuclease"/>
    <property type="match status" value="1"/>
</dbReference>
<dbReference type="RefSeq" id="WP_166454428.1">
    <property type="nucleotide sequence ID" value="NZ_JAAOMA010000105.1"/>
</dbReference>
<keyword evidence="3 6" id="KW-0227">DNA damage</keyword>
<evidence type="ECO:0000256" key="4">
    <source>
        <dbReference type="ARBA" id="ARBA00022801"/>
    </source>
</evidence>
<evidence type="ECO:0000256" key="1">
    <source>
        <dbReference type="ARBA" id="ARBA00022722"/>
    </source>
</evidence>
<proteinExistence type="inferred from homology"/>
<gene>
    <name evidence="7" type="primary">vsr</name>
    <name evidence="7" type="ORF">HA052_27000</name>
</gene>
<keyword evidence="5 6" id="KW-0234">DNA repair</keyword>
<evidence type="ECO:0000256" key="6">
    <source>
        <dbReference type="PIRNR" id="PIRNR018267"/>
    </source>
</evidence>
<protein>
    <recommendedName>
        <fullName evidence="6">Very short patch repair endonuclease</fullName>
        <ecNumber evidence="6">3.1.-.-</ecNumber>
    </recommendedName>
</protein>
<keyword evidence="2 6" id="KW-0255">Endonuclease</keyword>
<comment type="similarity">
    <text evidence="6">Belongs to the vsr family.</text>
</comment>
<keyword evidence="4 6" id="KW-0378">Hydrolase</keyword>